<accession>A0ABW4XMK1</accession>
<evidence type="ECO:0000256" key="1">
    <source>
        <dbReference type="ARBA" id="ARBA00004651"/>
    </source>
</evidence>
<dbReference type="PANTHER" id="PTHR33908:SF3">
    <property type="entry name" value="UNDECAPRENYL PHOSPHATE-ALPHA-4-AMINO-4-DEOXY-L-ARABINOSE ARABINOSYL TRANSFERASE"/>
    <property type="match status" value="1"/>
</dbReference>
<evidence type="ECO:0000313" key="11">
    <source>
        <dbReference type="Proteomes" id="UP001597380"/>
    </source>
</evidence>
<feature type="transmembrane region" description="Helical" evidence="8">
    <location>
        <begin position="12"/>
        <end position="36"/>
    </location>
</feature>
<dbReference type="EMBL" id="JBHUHT010000013">
    <property type="protein sequence ID" value="MFD2096832.1"/>
    <property type="molecule type" value="Genomic_DNA"/>
</dbReference>
<dbReference type="Pfam" id="PF02366">
    <property type="entry name" value="PMT"/>
    <property type="match status" value="1"/>
</dbReference>
<comment type="subcellular location">
    <subcellularLocation>
        <location evidence="1">Cell membrane</location>
        <topology evidence="1">Multi-pass membrane protein</topology>
    </subcellularLocation>
</comment>
<dbReference type="InterPro" id="IPR050297">
    <property type="entry name" value="LipidA_mod_glycosyltrf_83"/>
</dbReference>
<keyword evidence="7 8" id="KW-0472">Membrane</keyword>
<evidence type="ECO:0000256" key="3">
    <source>
        <dbReference type="ARBA" id="ARBA00022676"/>
    </source>
</evidence>
<protein>
    <submittedName>
        <fullName evidence="10">Glycosyltransferase family 39 protein</fullName>
    </submittedName>
</protein>
<proteinExistence type="predicted"/>
<feature type="transmembrane region" description="Helical" evidence="8">
    <location>
        <begin position="121"/>
        <end position="139"/>
    </location>
</feature>
<evidence type="ECO:0000256" key="5">
    <source>
        <dbReference type="ARBA" id="ARBA00022692"/>
    </source>
</evidence>
<reference evidence="11" key="1">
    <citation type="journal article" date="2019" name="Int. J. Syst. Evol. Microbiol.">
        <title>The Global Catalogue of Microorganisms (GCM) 10K type strain sequencing project: providing services to taxonomists for standard genome sequencing and annotation.</title>
        <authorList>
            <consortium name="The Broad Institute Genomics Platform"/>
            <consortium name="The Broad Institute Genome Sequencing Center for Infectious Disease"/>
            <person name="Wu L."/>
            <person name="Ma J."/>
        </authorList>
    </citation>
    <scope>NUCLEOTIDE SEQUENCE [LARGE SCALE GENOMIC DNA]</scope>
    <source>
        <strain evidence="11">CGMCC 1.10992</strain>
    </source>
</reference>
<feature type="domain" description="ArnT-like N-terminal" evidence="9">
    <location>
        <begin position="14"/>
        <end position="244"/>
    </location>
</feature>
<feature type="transmembrane region" description="Helical" evidence="8">
    <location>
        <begin position="272"/>
        <end position="290"/>
    </location>
</feature>
<feature type="transmembrane region" description="Helical" evidence="8">
    <location>
        <begin position="168"/>
        <end position="201"/>
    </location>
</feature>
<keyword evidence="5 8" id="KW-0812">Transmembrane</keyword>
<sequence length="475" mass="53344">MLAAFKRLSLIGRFACALCLSTLLVRLISLGLYPLMDTTEARYGEMARIMVETGNWVTPMFDYGIPFWGKPPMFTWLSAAGFSLLGINEFAARLPHLLVGFGVLLLVWKTARLARQNSSDAWLAAAILASTTAFSLISGAVMTDTALTLGITLAMVSFWRAWQQQGRHWGYLFFVGLAIGLMSKGPLTLVLVGISLFLWLVPEGRWRHFTARLPLLTGPVLMLALTLPWYMIAEQATPGFLNYFLVGEHFKRFVVSGWQGDLYGTAHKEVRGMIWLLWLITALPWTPILLTQFAKIIRVRERHQTTKTKGLIGYAGFLWSWMLAPLILFTFSGNILYSYIMPGLPAMALLIVHYQSRLCWSPKVFLVGCLTPALLLAASVALLTEAIPPNSQKPLLQAALQTQPEIANTPLYYLKERPFSGQFYSQGKAKLLAANHHQPPYYLVVKGSINSANSPDASHCEQRHTWHKHRLYYCY</sequence>
<keyword evidence="2" id="KW-1003">Cell membrane</keyword>
<dbReference type="Proteomes" id="UP001597380">
    <property type="component" value="Unassembled WGS sequence"/>
</dbReference>
<evidence type="ECO:0000256" key="2">
    <source>
        <dbReference type="ARBA" id="ARBA00022475"/>
    </source>
</evidence>
<organism evidence="10 11">
    <name type="scientific">Corallincola platygyrae</name>
    <dbReference type="NCBI Taxonomy" id="1193278"/>
    <lineage>
        <taxon>Bacteria</taxon>
        <taxon>Pseudomonadati</taxon>
        <taxon>Pseudomonadota</taxon>
        <taxon>Gammaproteobacteria</taxon>
        <taxon>Alteromonadales</taxon>
        <taxon>Psychromonadaceae</taxon>
        <taxon>Corallincola</taxon>
    </lineage>
</organism>
<feature type="transmembrane region" description="Helical" evidence="8">
    <location>
        <begin position="364"/>
        <end position="383"/>
    </location>
</feature>
<evidence type="ECO:0000256" key="8">
    <source>
        <dbReference type="SAM" id="Phobius"/>
    </source>
</evidence>
<dbReference type="InterPro" id="IPR003342">
    <property type="entry name" value="ArnT-like_N"/>
</dbReference>
<feature type="transmembrane region" description="Helical" evidence="8">
    <location>
        <begin position="311"/>
        <end position="329"/>
    </location>
</feature>
<feature type="transmembrane region" description="Helical" evidence="8">
    <location>
        <begin position="97"/>
        <end position="115"/>
    </location>
</feature>
<keyword evidence="3" id="KW-0328">Glycosyltransferase</keyword>
<feature type="transmembrane region" description="Helical" evidence="8">
    <location>
        <begin position="335"/>
        <end position="352"/>
    </location>
</feature>
<keyword evidence="4" id="KW-0808">Transferase</keyword>
<keyword evidence="6 8" id="KW-1133">Transmembrane helix</keyword>
<feature type="transmembrane region" description="Helical" evidence="8">
    <location>
        <begin position="213"/>
        <end position="232"/>
    </location>
</feature>
<evidence type="ECO:0000313" key="10">
    <source>
        <dbReference type="EMBL" id="MFD2096832.1"/>
    </source>
</evidence>
<comment type="caution">
    <text evidence="10">The sequence shown here is derived from an EMBL/GenBank/DDBJ whole genome shotgun (WGS) entry which is preliminary data.</text>
</comment>
<gene>
    <name evidence="10" type="ORF">ACFSJ3_12615</name>
</gene>
<name>A0ABW4XMK1_9GAMM</name>
<evidence type="ECO:0000256" key="7">
    <source>
        <dbReference type="ARBA" id="ARBA00023136"/>
    </source>
</evidence>
<evidence type="ECO:0000259" key="9">
    <source>
        <dbReference type="Pfam" id="PF02366"/>
    </source>
</evidence>
<evidence type="ECO:0000256" key="4">
    <source>
        <dbReference type="ARBA" id="ARBA00022679"/>
    </source>
</evidence>
<dbReference type="PANTHER" id="PTHR33908">
    <property type="entry name" value="MANNOSYLTRANSFERASE YKCB-RELATED"/>
    <property type="match status" value="1"/>
</dbReference>
<dbReference type="RefSeq" id="WP_345339534.1">
    <property type="nucleotide sequence ID" value="NZ_BAABLI010000009.1"/>
</dbReference>
<keyword evidence="11" id="KW-1185">Reference proteome</keyword>
<evidence type="ECO:0000256" key="6">
    <source>
        <dbReference type="ARBA" id="ARBA00022989"/>
    </source>
</evidence>